<reference evidence="2" key="1">
    <citation type="journal article" date="2019" name="Int. J. Syst. Evol. Microbiol.">
        <title>The Global Catalogue of Microorganisms (GCM) 10K type strain sequencing project: providing services to taxonomists for standard genome sequencing and annotation.</title>
        <authorList>
            <consortium name="The Broad Institute Genomics Platform"/>
            <consortium name="The Broad Institute Genome Sequencing Center for Infectious Disease"/>
            <person name="Wu L."/>
            <person name="Ma J."/>
        </authorList>
    </citation>
    <scope>NUCLEOTIDE SEQUENCE [LARGE SCALE GENOMIC DNA]</scope>
    <source>
        <strain evidence="2">JCM 3399</strain>
    </source>
</reference>
<comment type="caution">
    <text evidence="1">The sequence shown here is derived from an EMBL/GenBank/DDBJ whole genome shotgun (WGS) entry which is preliminary data.</text>
</comment>
<protein>
    <submittedName>
        <fullName evidence="1">Uncharacterized protein</fullName>
    </submittedName>
</protein>
<keyword evidence="2" id="KW-1185">Reference proteome</keyword>
<proteinExistence type="predicted"/>
<sequence length="64" mass="7240">MCLAFEVMEIFRADGRRLVVYQAPPGIPDHDALFRVTSSCLGGMDHDPSLHDCTSVQRVHAQWR</sequence>
<dbReference type="Proteomes" id="UP000654471">
    <property type="component" value="Unassembled WGS sequence"/>
</dbReference>
<name>A0ABQ2VNH8_9ACTN</name>
<evidence type="ECO:0000313" key="2">
    <source>
        <dbReference type="Proteomes" id="UP000654471"/>
    </source>
</evidence>
<dbReference type="EMBL" id="BMRP01000077">
    <property type="protein sequence ID" value="GGV02322.1"/>
    <property type="molecule type" value="Genomic_DNA"/>
</dbReference>
<accession>A0ABQ2VNH8</accession>
<organism evidence="1 2">
    <name type="scientific">Streptomyces albospinus</name>
    <dbReference type="NCBI Taxonomy" id="285515"/>
    <lineage>
        <taxon>Bacteria</taxon>
        <taxon>Bacillati</taxon>
        <taxon>Actinomycetota</taxon>
        <taxon>Actinomycetes</taxon>
        <taxon>Kitasatosporales</taxon>
        <taxon>Streptomycetaceae</taxon>
        <taxon>Streptomyces</taxon>
    </lineage>
</organism>
<evidence type="ECO:0000313" key="1">
    <source>
        <dbReference type="EMBL" id="GGV02322.1"/>
    </source>
</evidence>
<gene>
    <name evidence="1" type="ORF">GCM10010211_82060</name>
</gene>